<proteinExistence type="inferred from homology"/>
<evidence type="ECO:0000313" key="3">
    <source>
        <dbReference type="Proteomes" id="UP000024837"/>
    </source>
</evidence>
<sequence length="315" mass="33307">MSFSPLPEPLVGLGLSRDALTETLTLRRAIPPVVPIAHLHALLPSSPTATERAIAALVAGGRRVSILQPGARARFEGVIRTEDFVASVTRCSALSKNVKEAFLGVLAAHPATATIAAETLPRDAVMELLAAGFLTISNVAQLHDPSGSSFGDGASVDIAALTPTVGALIIPQQDHTHLSSLSSLASVSSASSRTPPQLSTAGASVEYTVTPPNLGLLTHLQVASRARMLEILRRCPQREATLAFLREKWDGGVSKQKQARVGRRDPAARKWEGRTRKWREYKGLTADWVIDGMVGGGVLETFHAVGVGMGVKIAD</sequence>
<evidence type="ECO:0000256" key="1">
    <source>
        <dbReference type="ARBA" id="ARBA00093458"/>
    </source>
</evidence>
<dbReference type="PANTHER" id="PTHR15243">
    <property type="entry name" value="SERINE/THREONINE-PROTEIN KINASE 19"/>
    <property type="match status" value="1"/>
</dbReference>
<dbReference type="GO" id="GO:0046579">
    <property type="term" value="P:positive regulation of Ras protein signal transduction"/>
    <property type="evidence" value="ECO:0007669"/>
    <property type="project" value="TreeGrafter"/>
</dbReference>
<protein>
    <recommendedName>
        <fullName evidence="4">Serine-threonine protein kinase 19</fullName>
    </recommendedName>
</protein>
<accession>W7I1R1</accession>
<organism evidence="2 3">
    <name type="scientific">Drechslerella stenobrocha 248</name>
    <dbReference type="NCBI Taxonomy" id="1043628"/>
    <lineage>
        <taxon>Eukaryota</taxon>
        <taxon>Fungi</taxon>
        <taxon>Dikarya</taxon>
        <taxon>Ascomycota</taxon>
        <taxon>Pezizomycotina</taxon>
        <taxon>Orbiliomycetes</taxon>
        <taxon>Orbiliales</taxon>
        <taxon>Orbiliaceae</taxon>
        <taxon>Drechslerella</taxon>
    </lineage>
</organism>
<name>W7I1R1_9PEZI</name>
<dbReference type="EMBL" id="KI966420">
    <property type="protein sequence ID" value="EWC46178.1"/>
    <property type="molecule type" value="Genomic_DNA"/>
</dbReference>
<dbReference type="Proteomes" id="UP000024837">
    <property type="component" value="Unassembled WGS sequence"/>
</dbReference>
<dbReference type="HOGENOM" id="CLU_036328_0_0_1"/>
<reference evidence="2 3" key="1">
    <citation type="submission" date="2013-05" db="EMBL/GenBank/DDBJ databases">
        <title>Drechslerella stenobrocha genome reveals carnivorous origination and mechanical trapping mechanism of predatory fungi.</title>
        <authorList>
            <person name="Liu X."/>
            <person name="Zhang W."/>
            <person name="Liu K."/>
        </authorList>
    </citation>
    <scope>NUCLEOTIDE SEQUENCE [LARGE SCALE GENOMIC DNA]</scope>
    <source>
        <strain evidence="2 3">248</strain>
    </source>
</reference>
<dbReference type="OrthoDB" id="3980126at2759"/>
<gene>
    <name evidence="2" type="ORF">DRE_04556</name>
</gene>
<dbReference type="Pfam" id="PF10494">
    <property type="entry name" value="Stk19"/>
    <property type="match status" value="1"/>
</dbReference>
<evidence type="ECO:0008006" key="4">
    <source>
        <dbReference type="Google" id="ProtNLM"/>
    </source>
</evidence>
<evidence type="ECO:0000313" key="2">
    <source>
        <dbReference type="EMBL" id="EWC46178.1"/>
    </source>
</evidence>
<dbReference type="InterPro" id="IPR018865">
    <property type="entry name" value="STK19-like"/>
</dbReference>
<dbReference type="AlphaFoldDB" id="W7I1R1"/>
<keyword evidence="3" id="KW-1185">Reference proteome</keyword>
<comment type="similarity">
    <text evidence="1">Belongs to the STK19 family.</text>
</comment>
<dbReference type="PANTHER" id="PTHR15243:SF0">
    <property type="entry name" value="SERINE_THREONINE-PROTEIN KINASE 19"/>
    <property type="match status" value="1"/>
</dbReference>